<dbReference type="InterPro" id="IPR050679">
    <property type="entry name" value="Bact_HTH_transcr_reg"/>
</dbReference>
<feature type="domain" description="HTH gntR-type" evidence="4">
    <location>
        <begin position="20"/>
        <end position="87"/>
    </location>
</feature>
<dbReference type="InterPro" id="IPR036390">
    <property type="entry name" value="WH_DNA-bd_sf"/>
</dbReference>
<evidence type="ECO:0000256" key="1">
    <source>
        <dbReference type="ARBA" id="ARBA00023015"/>
    </source>
</evidence>
<gene>
    <name evidence="5" type="ORF">XD57_1202</name>
</gene>
<keyword evidence="2" id="KW-0238">DNA-binding</keyword>
<dbReference type="GO" id="GO:0003677">
    <property type="term" value="F:DNA binding"/>
    <property type="evidence" value="ECO:0007669"/>
    <property type="project" value="UniProtKB-KW"/>
</dbReference>
<dbReference type="Proteomes" id="UP000058636">
    <property type="component" value="Unassembled WGS sequence"/>
</dbReference>
<dbReference type="Gene3D" id="3.40.1410.10">
    <property type="entry name" value="Chorismate lyase-like"/>
    <property type="match status" value="1"/>
</dbReference>
<accession>A0A101EQ99</accession>
<dbReference type="PATRIC" id="fig|93930.3.peg.213"/>
<dbReference type="PANTHER" id="PTHR44846">
    <property type="entry name" value="MANNOSYL-D-GLYCERATE TRANSPORT/METABOLISM SYSTEM REPRESSOR MNGR-RELATED"/>
    <property type="match status" value="1"/>
</dbReference>
<dbReference type="Pfam" id="PF00392">
    <property type="entry name" value="GntR"/>
    <property type="match status" value="1"/>
</dbReference>
<dbReference type="InterPro" id="IPR028978">
    <property type="entry name" value="Chorismate_lyase_/UTRA_dom_sf"/>
</dbReference>
<dbReference type="AlphaFoldDB" id="A0A101EQ99"/>
<protein>
    <submittedName>
        <fullName evidence="5">Transcriptional regulator, GntR family</fullName>
    </submittedName>
</protein>
<dbReference type="Gene3D" id="1.10.10.10">
    <property type="entry name" value="Winged helix-like DNA-binding domain superfamily/Winged helix DNA-binding domain"/>
    <property type="match status" value="1"/>
</dbReference>
<dbReference type="GO" id="GO:0045892">
    <property type="term" value="P:negative regulation of DNA-templated transcription"/>
    <property type="evidence" value="ECO:0007669"/>
    <property type="project" value="TreeGrafter"/>
</dbReference>
<evidence type="ECO:0000256" key="3">
    <source>
        <dbReference type="ARBA" id="ARBA00023163"/>
    </source>
</evidence>
<evidence type="ECO:0000259" key="4">
    <source>
        <dbReference type="PROSITE" id="PS50949"/>
    </source>
</evidence>
<name>A0A101EQ99_9THEM</name>
<evidence type="ECO:0000313" key="6">
    <source>
        <dbReference type="Proteomes" id="UP000058636"/>
    </source>
</evidence>
<reference evidence="5 6" key="1">
    <citation type="journal article" date="2015" name="MBio">
        <title>Genome-Resolved Metagenomic Analysis Reveals Roles for Candidate Phyla and Other Microbial Community Members in Biogeochemical Transformations in Oil Reservoirs.</title>
        <authorList>
            <person name="Hu P."/>
            <person name="Tom L."/>
            <person name="Singh A."/>
            <person name="Thomas B.C."/>
            <person name="Baker B.J."/>
            <person name="Piceno Y.M."/>
            <person name="Andersen G.L."/>
            <person name="Banfield J.F."/>
        </authorList>
    </citation>
    <scope>NUCLEOTIDE SEQUENCE [LARGE SCALE GENOMIC DNA]</scope>
    <source>
        <strain evidence="5">46_26</strain>
    </source>
</reference>
<dbReference type="EMBL" id="LGFG01000107">
    <property type="protein sequence ID" value="KUK22699.1"/>
    <property type="molecule type" value="Genomic_DNA"/>
</dbReference>
<dbReference type="PRINTS" id="PR00035">
    <property type="entry name" value="HTHGNTR"/>
</dbReference>
<dbReference type="CDD" id="cd07377">
    <property type="entry name" value="WHTH_GntR"/>
    <property type="match status" value="1"/>
</dbReference>
<dbReference type="InterPro" id="IPR036388">
    <property type="entry name" value="WH-like_DNA-bd_sf"/>
</dbReference>
<dbReference type="SUPFAM" id="SSF46785">
    <property type="entry name" value="Winged helix' DNA-binding domain"/>
    <property type="match status" value="1"/>
</dbReference>
<proteinExistence type="predicted"/>
<comment type="caution">
    <text evidence="5">The sequence shown here is derived from an EMBL/GenBank/DDBJ whole genome shotgun (WGS) entry which is preliminary data.</text>
</comment>
<dbReference type="PROSITE" id="PS50949">
    <property type="entry name" value="HTH_GNTR"/>
    <property type="match status" value="1"/>
</dbReference>
<keyword evidence="3" id="KW-0804">Transcription</keyword>
<dbReference type="PANTHER" id="PTHR44846:SF1">
    <property type="entry name" value="MANNOSYL-D-GLYCERATE TRANSPORT_METABOLISM SYSTEM REPRESSOR MNGR-RELATED"/>
    <property type="match status" value="1"/>
</dbReference>
<sequence>MTMTEEIKKLSFSLKKDSPVPLYHQVEEILYRWITEHTKPGEILPSEKELCDIFQVSRSVIRQALGNLVNRGVIERQRGKGTIVARPKINEYLMAKLIGFYADMKAQGLTPVTKLLSQEIIEADDTLAYYLDLNVGDKVAKIERLRYIENEPILTVTTYIPYNLCPTILEEDLENNSLYEILKSKYNINLIWGERIIEAITAESRDAKLLKVKKGAPLLFLRSITYTENNVPVEYYEAKHRADRTRFITRLFMVPVSNETLTKALSAHSKLSKFFSKDYESLT</sequence>
<dbReference type="GO" id="GO:0003700">
    <property type="term" value="F:DNA-binding transcription factor activity"/>
    <property type="evidence" value="ECO:0007669"/>
    <property type="project" value="InterPro"/>
</dbReference>
<evidence type="ECO:0000313" key="5">
    <source>
        <dbReference type="EMBL" id="KUK22699.1"/>
    </source>
</evidence>
<dbReference type="InterPro" id="IPR011663">
    <property type="entry name" value="UTRA"/>
</dbReference>
<keyword evidence="1" id="KW-0805">Transcription regulation</keyword>
<dbReference type="SMART" id="SM00345">
    <property type="entry name" value="HTH_GNTR"/>
    <property type="match status" value="1"/>
</dbReference>
<organism evidence="5 6">
    <name type="scientific">Thermotoga petrophila</name>
    <dbReference type="NCBI Taxonomy" id="93929"/>
    <lineage>
        <taxon>Bacteria</taxon>
        <taxon>Thermotogati</taxon>
        <taxon>Thermotogota</taxon>
        <taxon>Thermotogae</taxon>
        <taxon>Thermotogales</taxon>
        <taxon>Thermotogaceae</taxon>
        <taxon>Thermotoga</taxon>
    </lineage>
</organism>
<dbReference type="InterPro" id="IPR000524">
    <property type="entry name" value="Tscrpt_reg_HTH_GntR"/>
</dbReference>
<dbReference type="Pfam" id="PF07702">
    <property type="entry name" value="UTRA"/>
    <property type="match status" value="1"/>
</dbReference>
<dbReference type="SMART" id="SM00866">
    <property type="entry name" value="UTRA"/>
    <property type="match status" value="1"/>
</dbReference>
<evidence type="ECO:0000256" key="2">
    <source>
        <dbReference type="ARBA" id="ARBA00023125"/>
    </source>
</evidence>
<dbReference type="SUPFAM" id="SSF64288">
    <property type="entry name" value="Chorismate lyase-like"/>
    <property type="match status" value="1"/>
</dbReference>